<evidence type="ECO:0000313" key="2">
    <source>
        <dbReference type="Proteomes" id="UP000774617"/>
    </source>
</evidence>
<dbReference type="EMBL" id="JAGTJR010000002">
    <property type="protein sequence ID" value="KAH7063259.1"/>
    <property type="molecule type" value="Genomic_DNA"/>
</dbReference>
<proteinExistence type="predicted"/>
<comment type="caution">
    <text evidence="1">The sequence shown here is derived from an EMBL/GenBank/DDBJ whole genome shotgun (WGS) entry which is preliminary data.</text>
</comment>
<reference evidence="1 2" key="1">
    <citation type="journal article" date="2021" name="Nat. Commun.">
        <title>Genetic determinants of endophytism in the Arabidopsis root mycobiome.</title>
        <authorList>
            <person name="Mesny F."/>
            <person name="Miyauchi S."/>
            <person name="Thiergart T."/>
            <person name="Pickel B."/>
            <person name="Atanasova L."/>
            <person name="Karlsson M."/>
            <person name="Huettel B."/>
            <person name="Barry K.W."/>
            <person name="Haridas S."/>
            <person name="Chen C."/>
            <person name="Bauer D."/>
            <person name="Andreopoulos W."/>
            <person name="Pangilinan J."/>
            <person name="LaButti K."/>
            <person name="Riley R."/>
            <person name="Lipzen A."/>
            <person name="Clum A."/>
            <person name="Drula E."/>
            <person name="Henrissat B."/>
            <person name="Kohler A."/>
            <person name="Grigoriev I.V."/>
            <person name="Martin F.M."/>
            <person name="Hacquard S."/>
        </authorList>
    </citation>
    <scope>NUCLEOTIDE SEQUENCE [LARGE SCALE GENOMIC DNA]</scope>
    <source>
        <strain evidence="1 2">MPI-SDFR-AT-0080</strain>
    </source>
</reference>
<dbReference type="Proteomes" id="UP000774617">
    <property type="component" value="Unassembled WGS sequence"/>
</dbReference>
<accession>A0ABQ8GRZ5</accession>
<evidence type="ECO:0000313" key="1">
    <source>
        <dbReference type="EMBL" id="KAH7063259.1"/>
    </source>
</evidence>
<name>A0ABQ8GRZ5_9PEZI</name>
<protein>
    <submittedName>
        <fullName evidence="1">Uncharacterized protein</fullName>
    </submittedName>
</protein>
<sequence>MDSIVFYQPPSPKWPSRSALDKSVLEPIDNEDDGWELPSLSEVLAEAKQKRAGVPVHQDCLSLVQERTNDGGRPVISQTSTRAATEDHIGAHVCSSRSGSTQQKNLSIEPHIDAKLSQSTRCQHNLAISAPKALDLISQNEGACRPVPLDVVDDQATYEEIVTGAQNDKQHCFGDQRSFGRVETSTRLDRSCDRIHGRVHDGQDVGAAAGNIYDIFAEYEKIFCYFSKAWMYLKRRPKASEVSGKRCDT</sequence>
<gene>
    <name evidence="1" type="ORF">B0J12DRAFT_164249</name>
</gene>
<organism evidence="1 2">
    <name type="scientific">Macrophomina phaseolina</name>
    <dbReference type="NCBI Taxonomy" id="35725"/>
    <lineage>
        <taxon>Eukaryota</taxon>
        <taxon>Fungi</taxon>
        <taxon>Dikarya</taxon>
        <taxon>Ascomycota</taxon>
        <taxon>Pezizomycotina</taxon>
        <taxon>Dothideomycetes</taxon>
        <taxon>Dothideomycetes incertae sedis</taxon>
        <taxon>Botryosphaeriales</taxon>
        <taxon>Botryosphaeriaceae</taxon>
        <taxon>Macrophomina</taxon>
    </lineage>
</organism>
<keyword evidence="2" id="KW-1185">Reference proteome</keyword>